<feature type="compositionally biased region" description="Low complexity" evidence="1">
    <location>
        <begin position="639"/>
        <end position="657"/>
    </location>
</feature>
<evidence type="ECO:0000313" key="3">
    <source>
        <dbReference type="EMBL" id="KJP85647.1"/>
    </source>
</evidence>
<dbReference type="Pfam" id="PF12887">
    <property type="entry name" value="SICA_alpha"/>
    <property type="match status" value="1"/>
</dbReference>
<dbReference type="RefSeq" id="XP_012337750.1">
    <property type="nucleotide sequence ID" value="XM_012482327.1"/>
</dbReference>
<feature type="compositionally biased region" description="Polar residues" evidence="1">
    <location>
        <begin position="835"/>
        <end position="846"/>
    </location>
</feature>
<dbReference type="GeneID" id="24270033"/>
<name>A0A0D9QFS3_PLAFR</name>
<evidence type="ECO:0000256" key="1">
    <source>
        <dbReference type="SAM" id="MobiDB-lite"/>
    </source>
</evidence>
<feature type="region of interest" description="Disordered" evidence="1">
    <location>
        <begin position="630"/>
        <end position="913"/>
    </location>
</feature>
<dbReference type="InterPro" id="IPR024290">
    <property type="entry name" value="SICA_extracell_a"/>
</dbReference>
<gene>
    <name evidence="3" type="ORF">AK88_04719</name>
</gene>
<evidence type="ECO:0000259" key="2">
    <source>
        <dbReference type="Pfam" id="PF12887"/>
    </source>
</evidence>
<feature type="compositionally biased region" description="Low complexity" evidence="1">
    <location>
        <begin position="333"/>
        <end position="349"/>
    </location>
</feature>
<evidence type="ECO:0000313" key="4">
    <source>
        <dbReference type="Proteomes" id="UP000054561"/>
    </source>
</evidence>
<feature type="domain" description="Schizont-infected cell agglutination extracellular alpha" evidence="2">
    <location>
        <begin position="26"/>
        <end position="133"/>
    </location>
</feature>
<dbReference type="Proteomes" id="UP000054561">
    <property type="component" value="Unassembled WGS sequence"/>
</dbReference>
<dbReference type="EMBL" id="KQ001717">
    <property type="protein sequence ID" value="KJP85647.1"/>
    <property type="molecule type" value="Genomic_DNA"/>
</dbReference>
<sequence length="965" mass="104488">MWDYLLVLWDNYIEKGDVGVRDRNIKDWGTTFWENVKHVWQEFKEYVEKEQHGGRAQTMCEVGRDGEQGGLRTSADMGICELTYIALHFKHGIQLDGTRMSQEGMDEQKKKIHNYMRCMLVNIFMKKIMGMNCLGRPGGQFAFNLANAEVKTVYGREVGNIACEEEDAREGGVKGVKAADRDFWEIMNRWIDRNKLKLKDGQVGVLGNDCKVQGRGRASDREALKEHIKKEIGDMGKDIKDKVHQILPEVNECTDKACVRRVLGTKKQEDDARSKAPKVTGDAQVRGTHGTQATPSSSGSSSSTSKSPGRSQNDHAAKTGQGEQGRPTPPAAAKPNKPATAAKPVAGKPVAKKPPEVQDCQGDRLLEWKHKTVYVVKGYSDKEWEPVKKVLDEFKTYMEHGQQHMDAYGANCYNVGWDDLKEDGNYYKGQTVADVVRCRFMSVALGWANGWGNSNTDKDNTNDDTKDKEMYEQLRCEVVNVFGHLLRKRYCPEQDKWRRGTEYAGIAFKQMKSPGQHGHGGLGGPVMDGRCTMCGYGHNKQHVDAVNLDIVNWLMQEGKILDGMDKIEGGANCTKKWEEYTKGKTKANEPTRVDETKIPEIKDTETTLQEEAKKIIEQVKAAVEEEIQKKQNEGTNMNSAAAKPAATKPQAPASPVLPARPPPPASITPQAASPRPTADGSENAGETTGPETKETEPHSTVPKADVQDAKATSKSPPEEPAQTGAPVNPPESTDNTVTPPDSTGNGQHGASGEKGPPGVASPGVQDTVVDKGNDDPPPLNPAKPKPNPNPDQSGASGSGPDGTRGGSLADGVSGGEGKGGAAVGGGGETGGSTGHQTPGSSGSVSQDPRDHENSKCTKGCGQESKPECDLKLSLGLPDGGQGVAGGFVPPTLPENKSSSSNSDQGPGDVSVHDNAGMLHVQDVYTSEHPNRLQYMIVLIHIFSCTRIHSFYPTVLTLLFTPFFCA</sequence>
<dbReference type="AlphaFoldDB" id="A0A0D9QFS3"/>
<feature type="compositionally biased region" description="Gly residues" evidence="1">
    <location>
        <begin position="796"/>
        <end position="805"/>
    </location>
</feature>
<feature type="compositionally biased region" description="Pro residues" evidence="1">
    <location>
        <begin position="775"/>
        <end position="789"/>
    </location>
</feature>
<dbReference type="VEuPathDB" id="PlasmoDB:AK88_04719"/>
<proteinExistence type="predicted"/>
<accession>A0A0D9QFS3</accession>
<feature type="compositionally biased region" description="Gly residues" evidence="1">
    <location>
        <begin position="812"/>
        <end position="833"/>
    </location>
</feature>
<feature type="compositionally biased region" description="Low complexity" evidence="1">
    <location>
        <begin position="294"/>
        <end position="311"/>
    </location>
</feature>
<feature type="compositionally biased region" description="Polar residues" evidence="1">
    <location>
        <begin position="730"/>
        <end position="745"/>
    </location>
</feature>
<organism evidence="3 4">
    <name type="scientific">Plasmodium fragile</name>
    <dbReference type="NCBI Taxonomy" id="5857"/>
    <lineage>
        <taxon>Eukaryota</taxon>
        <taxon>Sar</taxon>
        <taxon>Alveolata</taxon>
        <taxon>Apicomplexa</taxon>
        <taxon>Aconoidasida</taxon>
        <taxon>Haemosporida</taxon>
        <taxon>Plasmodiidae</taxon>
        <taxon>Plasmodium</taxon>
        <taxon>Plasmodium (Plasmodium)</taxon>
    </lineage>
</organism>
<feature type="region of interest" description="Disordered" evidence="1">
    <location>
        <begin position="265"/>
        <end position="358"/>
    </location>
</feature>
<feature type="compositionally biased region" description="Polar residues" evidence="1">
    <location>
        <begin position="894"/>
        <end position="904"/>
    </location>
</feature>
<reference evidence="3 4" key="1">
    <citation type="submission" date="2014-03" db="EMBL/GenBank/DDBJ databases">
        <title>The Genome Sequence of Plasmodium fragile nilgiri.</title>
        <authorList>
            <consortium name="The Broad Institute Genomics Platform"/>
            <consortium name="The Broad Institute Genome Sequencing Center for Infectious Disease"/>
            <person name="Neafsey D."/>
            <person name="Duraisingh M."/>
            <person name="Young S.K."/>
            <person name="Zeng Q."/>
            <person name="Gargeya S."/>
            <person name="Abouelleil A."/>
            <person name="Alvarado L."/>
            <person name="Chapman S.B."/>
            <person name="Gainer-Dewar J."/>
            <person name="Goldberg J."/>
            <person name="Griggs A."/>
            <person name="Gujja S."/>
            <person name="Hansen M."/>
            <person name="Howarth C."/>
            <person name="Imamovic A."/>
            <person name="Larimer J."/>
            <person name="Pearson M."/>
            <person name="Poon T.W."/>
            <person name="Priest M."/>
            <person name="Roberts A."/>
            <person name="Saif S."/>
            <person name="Shea T."/>
            <person name="Sykes S."/>
            <person name="Wortman J."/>
            <person name="Nusbaum C."/>
            <person name="Birren B."/>
        </authorList>
    </citation>
    <scope>NUCLEOTIDE SEQUENCE [LARGE SCALE GENOMIC DNA]</scope>
    <source>
        <strain evidence="4">nilgiri</strain>
    </source>
</reference>
<keyword evidence="4" id="KW-1185">Reference proteome</keyword>
<dbReference type="OMA" id="DPRDHEN"/>
<protein>
    <recommendedName>
        <fullName evidence="2">Schizont-infected cell agglutination extracellular alpha domain-containing protein</fullName>
    </recommendedName>
</protein>